<reference evidence="1 4" key="2">
    <citation type="submission" date="2018-07" db="EMBL/GenBank/DDBJ databases">
        <title>Genome sequences of Haloplanus aerogenes JCM 16430T.</title>
        <authorList>
            <person name="Kim Y.B."/>
            <person name="Roh S.W."/>
        </authorList>
    </citation>
    <scope>NUCLEOTIDE SEQUENCE [LARGE SCALE GENOMIC DNA]</scope>
    <source>
        <strain evidence="1 4">JCM 16430</strain>
    </source>
</reference>
<name>A0A3M0D9E8_9EURY</name>
<dbReference type="RefSeq" id="WP_121920343.1">
    <property type="nucleotide sequence ID" value="NZ_CP034145.1"/>
</dbReference>
<organism evidence="2 3">
    <name type="scientific">Haloplanus aerogenes</name>
    <dbReference type="NCBI Taxonomy" id="660522"/>
    <lineage>
        <taxon>Archaea</taxon>
        <taxon>Methanobacteriati</taxon>
        <taxon>Methanobacteriota</taxon>
        <taxon>Stenosarchaea group</taxon>
        <taxon>Halobacteria</taxon>
        <taxon>Halobacteriales</taxon>
        <taxon>Haloferacaceae</taxon>
        <taxon>Haloplanus</taxon>
    </lineage>
</organism>
<dbReference type="EMBL" id="CP034145">
    <property type="protein sequence ID" value="AZH26294.1"/>
    <property type="molecule type" value="Genomic_DNA"/>
</dbReference>
<dbReference type="Proteomes" id="UP000277326">
    <property type="component" value="Unassembled WGS sequence"/>
</dbReference>
<sequence length="76" mass="8100">MPSLSVSGHVAPTDADAIEEFDRVDAPTPTRSLEARAASAVETGYWSLRAFGRELRAHPRATTVFGAFVLVGGGWL</sequence>
<dbReference type="EMBL" id="REFS01000003">
    <property type="protein sequence ID" value="RMB18248.1"/>
    <property type="molecule type" value="Genomic_DNA"/>
</dbReference>
<accession>A0A3M0D9E8</accession>
<dbReference type="AlphaFoldDB" id="A0A3M0D9E8"/>
<protein>
    <submittedName>
        <fullName evidence="2">Uncharacterized protein</fullName>
    </submittedName>
</protein>
<proteinExistence type="predicted"/>
<reference evidence="2 3" key="1">
    <citation type="journal article" date="2015" name="Stand. Genomic Sci.">
        <title>Genomic Encyclopedia of Bacterial and Archaeal Type Strains, Phase III: the genomes of soil and plant-associated and newly described type strains.</title>
        <authorList>
            <person name="Whitman W.B."/>
            <person name="Woyke T."/>
            <person name="Klenk H.P."/>
            <person name="Zhou Y."/>
            <person name="Lilburn T.G."/>
            <person name="Beck B.J."/>
            <person name="De Vos P."/>
            <person name="Vandamme P."/>
            <person name="Eisen J.A."/>
            <person name="Garrity G."/>
            <person name="Hugenholtz P."/>
            <person name="Kyrpides N.C."/>
        </authorList>
    </citation>
    <scope>NUCLEOTIDE SEQUENCE [LARGE SCALE GENOMIC DNA]</scope>
    <source>
        <strain evidence="2 3">CGMCC 1.10124</strain>
    </source>
</reference>
<evidence type="ECO:0000313" key="4">
    <source>
        <dbReference type="Proteomes" id="UP000282007"/>
    </source>
</evidence>
<evidence type="ECO:0000313" key="1">
    <source>
        <dbReference type="EMBL" id="AZH26294.1"/>
    </source>
</evidence>
<dbReference type="OrthoDB" id="307739at2157"/>
<gene>
    <name evidence="2" type="ORF">ATH50_1698</name>
    <name evidence="1" type="ORF">DU502_13385</name>
</gene>
<dbReference type="Proteomes" id="UP000282007">
    <property type="component" value="Chromosome"/>
</dbReference>
<dbReference type="KEGG" id="haer:DU502_13385"/>
<keyword evidence="4" id="KW-1185">Reference proteome</keyword>
<reference evidence="2" key="3">
    <citation type="submission" date="2018-10" db="EMBL/GenBank/DDBJ databases">
        <authorList>
            <person name="Whitman W."/>
            <person name="Huntemann M."/>
            <person name="Clum A."/>
            <person name="Pillay M."/>
            <person name="Palaniappan K."/>
            <person name="Varghese N."/>
            <person name="Mikhailova N."/>
            <person name="Stamatis D."/>
            <person name="Reddy T."/>
            <person name="Daum C."/>
            <person name="Shapiro N."/>
            <person name="Ivanova N."/>
            <person name="Kyrpides N."/>
            <person name="Woyke T."/>
        </authorList>
    </citation>
    <scope>NUCLEOTIDE SEQUENCE</scope>
    <source>
        <strain evidence="2">CGMCC 1.10124</strain>
    </source>
</reference>
<evidence type="ECO:0000313" key="3">
    <source>
        <dbReference type="Proteomes" id="UP000277326"/>
    </source>
</evidence>
<dbReference type="GeneID" id="38472297"/>
<evidence type="ECO:0000313" key="2">
    <source>
        <dbReference type="EMBL" id="RMB18248.1"/>
    </source>
</evidence>